<evidence type="ECO:0000313" key="2">
    <source>
        <dbReference type="Proteomes" id="UP000008212"/>
    </source>
</evidence>
<reference evidence="1 2" key="1">
    <citation type="journal article" date="2004" name="Proc. Natl. Acad. Sci. U.S.A.">
        <title>Comparison of the genome of the oral pathogen Treponema denticola with other spirochete genomes.</title>
        <authorList>
            <person name="Seshadri R."/>
            <person name="Myers G.S."/>
            <person name="Tettelin H."/>
            <person name="Eisen J.A."/>
            <person name="Heidelberg J.F."/>
            <person name="Dodson R.J."/>
            <person name="Davidsen T.M."/>
            <person name="DeBoy R.T."/>
            <person name="Fouts D.E."/>
            <person name="Haft D.H."/>
            <person name="Selengut J."/>
            <person name="Ren Q."/>
            <person name="Brinkac L.M."/>
            <person name="Madupu R."/>
            <person name="Kolonay J."/>
            <person name="Durkin S.A."/>
            <person name="Daugherty S.C."/>
            <person name="Shetty J."/>
            <person name="Shvartsbeyn A."/>
            <person name="Gebregeorgis E."/>
            <person name="Geer K."/>
            <person name="Tsegaye G."/>
            <person name="Malek J."/>
            <person name="Ayodeji B."/>
            <person name="Shatsman S."/>
            <person name="McLeod M.P."/>
            <person name="Smajs D."/>
            <person name="Howell J.K."/>
            <person name="Pal S."/>
            <person name="Amin A."/>
            <person name="Vashisth P."/>
            <person name="McNeill T.Z."/>
            <person name="Xiang Q."/>
            <person name="Sodergren E."/>
            <person name="Baca E."/>
            <person name="Weinstock G.M."/>
            <person name="Norris S.J."/>
            <person name="Fraser C.M."/>
            <person name="Paulsen I.T."/>
        </authorList>
    </citation>
    <scope>NUCLEOTIDE SEQUENCE [LARGE SCALE GENOMIC DNA]</scope>
    <source>
        <strain evidence="2">ATCC 35405 / DSM 14222 / CIP 103919 / JCM 8153 / KCTC 15104</strain>
    </source>
</reference>
<dbReference type="RefSeq" id="WP_010956911.1">
    <property type="nucleotide sequence ID" value="NC_002967.9"/>
</dbReference>
<dbReference type="AlphaFoldDB" id="Q73NI7"/>
<dbReference type="PaxDb" id="243275-TDE_1165"/>
<evidence type="ECO:0000313" key="1">
    <source>
        <dbReference type="EMBL" id="AAS11654.1"/>
    </source>
</evidence>
<dbReference type="STRING" id="243275.TDE_1165"/>
<name>Q73NI7_TREDE</name>
<gene>
    <name evidence="1" type="ordered locus">TDE_1165</name>
</gene>
<dbReference type="PATRIC" id="fig|243275.7.peg.1124"/>
<dbReference type="HOGENOM" id="CLU_2811176_0_0_12"/>
<keyword evidence="2" id="KW-1185">Reference proteome</keyword>
<sequence length="69" mass="8104">MKTGSNFYATMNEMLDNLNSNIIELKRAYESRNPIKTHTEKLYGLINRNINEARNLLKEDLSLELNKNF</sequence>
<dbReference type="EMBL" id="AE017226">
    <property type="protein sequence ID" value="AAS11654.1"/>
    <property type="molecule type" value="Genomic_DNA"/>
</dbReference>
<dbReference type="KEGG" id="tde:TDE_1165"/>
<dbReference type="GeneID" id="2741497"/>
<protein>
    <submittedName>
        <fullName evidence="1">Uncharacterized protein</fullName>
    </submittedName>
</protein>
<proteinExistence type="predicted"/>
<accession>Q73NI7</accession>
<organism evidence="1 2">
    <name type="scientific">Treponema denticola (strain ATCC 35405 / DSM 14222 / CIP 103919 / JCM 8153 / KCTC 15104)</name>
    <dbReference type="NCBI Taxonomy" id="243275"/>
    <lineage>
        <taxon>Bacteria</taxon>
        <taxon>Pseudomonadati</taxon>
        <taxon>Spirochaetota</taxon>
        <taxon>Spirochaetia</taxon>
        <taxon>Spirochaetales</taxon>
        <taxon>Treponemataceae</taxon>
        <taxon>Treponema</taxon>
    </lineage>
</organism>
<dbReference type="Proteomes" id="UP000008212">
    <property type="component" value="Chromosome"/>
</dbReference>